<dbReference type="CDD" id="cd05251">
    <property type="entry name" value="NmrA_like_SDR_a"/>
    <property type="match status" value="1"/>
</dbReference>
<dbReference type="EMBL" id="KB706881">
    <property type="protein sequence ID" value="EMR65382.1"/>
    <property type="molecule type" value="Genomic_DNA"/>
</dbReference>
<evidence type="ECO:0000256" key="1">
    <source>
        <dbReference type="ARBA" id="ARBA00006328"/>
    </source>
</evidence>
<dbReference type="AlphaFoldDB" id="M7SMF6"/>
<accession>M7SMF6</accession>
<organism evidence="4 5">
    <name type="scientific">Eutypa lata (strain UCR-EL1)</name>
    <name type="common">Grapevine dieback disease fungus</name>
    <name type="synonym">Eutypa armeniacae</name>
    <dbReference type="NCBI Taxonomy" id="1287681"/>
    <lineage>
        <taxon>Eukaryota</taxon>
        <taxon>Fungi</taxon>
        <taxon>Dikarya</taxon>
        <taxon>Ascomycota</taxon>
        <taxon>Pezizomycotina</taxon>
        <taxon>Sordariomycetes</taxon>
        <taxon>Xylariomycetidae</taxon>
        <taxon>Xylariales</taxon>
        <taxon>Diatrypaceae</taxon>
        <taxon>Eutypa</taxon>
    </lineage>
</organism>
<dbReference type="SUPFAM" id="SSF51735">
    <property type="entry name" value="NAD(P)-binding Rossmann-fold domains"/>
    <property type="match status" value="1"/>
</dbReference>
<name>M7SMF6_EUTLA</name>
<evidence type="ECO:0000259" key="3">
    <source>
        <dbReference type="Pfam" id="PF05368"/>
    </source>
</evidence>
<proteinExistence type="inferred from homology"/>
<dbReference type="Proteomes" id="UP000012174">
    <property type="component" value="Unassembled WGS sequence"/>
</dbReference>
<dbReference type="OrthoDB" id="9997102at2759"/>
<feature type="domain" description="NmrA-like" evidence="3">
    <location>
        <begin position="7"/>
        <end position="257"/>
    </location>
</feature>
<dbReference type="GO" id="GO:0005634">
    <property type="term" value="C:nucleus"/>
    <property type="evidence" value="ECO:0007669"/>
    <property type="project" value="TreeGrafter"/>
</dbReference>
<keyword evidence="2" id="KW-0521">NADP</keyword>
<dbReference type="InterPro" id="IPR008030">
    <property type="entry name" value="NmrA-like"/>
</dbReference>
<protein>
    <submittedName>
        <fullName evidence="4">Putative-like family protein</fullName>
    </submittedName>
</protein>
<dbReference type="KEGG" id="ela:UCREL1_7653"/>
<dbReference type="Pfam" id="PF05368">
    <property type="entry name" value="NmrA"/>
    <property type="match status" value="1"/>
</dbReference>
<dbReference type="PANTHER" id="PTHR42748">
    <property type="entry name" value="NITROGEN METABOLITE REPRESSION PROTEIN NMRA FAMILY MEMBER"/>
    <property type="match status" value="1"/>
</dbReference>
<gene>
    <name evidence="4" type="ORF">UCREL1_7653</name>
</gene>
<dbReference type="HOGENOM" id="CLU_007383_8_4_1"/>
<comment type="similarity">
    <text evidence="1">Belongs to the NmrA-type oxidoreductase family.</text>
</comment>
<evidence type="ECO:0000313" key="4">
    <source>
        <dbReference type="EMBL" id="EMR65382.1"/>
    </source>
</evidence>
<dbReference type="InterPro" id="IPR051164">
    <property type="entry name" value="NmrA-like_oxidored"/>
</dbReference>
<evidence type="ECO:0000313" key="5">
    <source>
        <dbReference type="Proteomes" id="UP000012174"/>
    </source>
</evidence>
<dbReference type="InterPro" id="IPR036291">
    <property type="entry name" value="NAD(P)-bd_dom_sf"/>
</dbReference>
<dbReference type="Gene3D" id="3.90.25.10">
    <property type="entry name" value="UDP-galactose 4-epimerase, domain 1"/>
    <property type="match status" value="1"/>
</dbReference>
<evidence type="ECO:0000256" key="2">
    <source>
        <dbReference type="ARBA" id="ARBA00022857"/>
    </source>
</evidence>
<sequence length="315" mass="34182">MSTTNSTKKAILITGATGKQGGATIKALLDAGALDSHKLLAVTRNPSSGSAEKLEAKGITLVQGDLNDIPAIFSNAKTALGGDGTKIWGVFSVQTAIGKGASAESEEAQGKALVDAALANDVKFFVYASVDRGGAKSYDNPTDVPHFISKHRIEHHLVDAAKSKGMQWAILRPVAFMENFTPDFTTKVMSTAWKVAVKEKPLQLVSTRDIGWFAAQAFLRRGDFAGRSIALAGDELTLSQAKAVFKSRVGREMPETFQLVARFILWFSAEFGSMFRWFYSEGFGADLKALKAEHPGLLSWSEWLETESEWTKKTN</sequence>
<reference evidence="5" key="1">
    <citation type="journal article" date="2013" name="Genome Announc.">
        <title>Draft genome sequence of the grapevine dieback fungus Eutypa lata UCR-EL1.</title>
        <authorList>
            <person name="Blanco-Ulate B."/>
            <person name="Rolshausen P.E."/>
            <person name="Cantu D."/>
        </authorList>
    </citation>
    <scope>NUCLEOTIDE SEQUENCE [LARGE SCALE GENOMIC DNA]</scope>
    <source>
        <strain evidence="5">UCR-EL1</strain>
    </source>
</reference>
<dbReference type="STRING" id="1287681.M7SMF6"/>
<dbReference type="OMA" id="VYPIMAM"/>
<keyword evidence="5" id="KW-1185">Reference proteome</keyword>
<dbReference type="Gene3D" id="3.40.50.720">
    <property type="entry name" value="NAD(P)-binding Rossmann-like Domain"/>
    <property type="match status" value="1"/>
</dbReference>
<dbReference type="PANTHER" id="PTHR42748:SF7">
    <property type="entry name" value="NMRA LIKE REDOX SENSOR 1-RELATED"/>
    <property type="match status" value="1"/>
</dbReference>
<dbReference type="eggNOG" id="ENOG502RSGT">
    <property type="taxonomic scope" value="Eukaryota"/>
</dbReference>